<organism evidence="5 6">
    <name type="scientific">Nitrococcus mobilis Nb-231</name>
    <dbReference type="NCBI Taxonomy" id="314278"/>
    <lineage>
        <taxon>Bacteria</taxon>
        <taxon>Pseudomonadati</taxon>
        <taxon>Pseudomonadota</taxon>
        <taxon>Gammaproteobacteria</taxon>
        <taxon>Chromatiales</taxon>
        <taxon>Ectothiorhodospiraceae</taxon>
        <taxon>Nitrococcus</taxon>
    </lineage>
</organism>
<comment type="caution">
    <text evidence="5">The sequence shown here is derived from an EMBL/GenBank/DDBJ whole genome shotgun (WGS) entry which is preliminary data.</text>
</comment>
<dbReference type="InterPro" id="IPR050682">
    <property type="entry name" value="ModA/WtpA"/>
</dbReference>
<reference evidence="5 6" key="1">
    <citation type="submission" date="2006-02" db="EMBL/GenBank/DDBJ databases">
        <authorList>
            <person name="Waterbury J."/>
            <person name="Ferriera S."/>
            <person name="Johnson J."/>
            <person name="Kravitz S."/>
            <person name="Halpern A."/>
            <person name="Remington K."/>
            <person name="Beeson K."/>
            <person name="Tran B."/>
            <person name="Rogers Y.-H."/>
            <person name="Friedman R."/>
            <person name="Venter J.C."/>
        </authorList>
    </citation>
    <scope>NUCLEOTIDE SEQUENCE [LARGE SCALE GENOMIC DNA]</scope>
    <source>
        <strain evidence="5 6">Nb-231</strain>
    </source>
</reference>
<dbReference type="GO" id="GO:0046872">
    <property type="term" value="F:metal ion binding"/>
    <property type="evidence" value="ECO:0007669"/>
    <property type="project" value="UniProtKB-KW"/>
</dbReference>
<keyword evidence="3" id="KW-0732">Signal</keyword>
<dbReference type="EMBL" id="AAOF01000002">
    <property type="protein sequence ID" value="EAR22917.1"/>
    <property type="molecule type" value="Genomic_DNA"/>
</dbReference>
<evidence type="ECO:0000313" key="5">
    <source>
        <dbReference type="EMBL" id="EAR22917.1"/>
    </source>
</evidence>
<dbReference type="eggNOG" id="COG0725">
    <property type="taxonomic scope" value="Bacteria"/>
</dbReference>
<accession>A4BNW8</accession>
<dbReference type="InterPro" id="IPR044084">
    <property type="entry name" value="AvModA-like_subst-bd"/>
</dbReference>
<feature type="binding site" evidence="4">
    <location>
        <position position="51"/>
    </location>
    <ligand>
        <name>molybdate</name>
        <dbReference type="ChEBI" id="CHEBI:36264"/>
    </ligand>
</feature>
<dbReference type="GO" id="GO:0015689">
    <property type="term" value="P:molybdate ion transport"/>
    <property type="evidence" value="ECO:0007669"/>
    <property type="project" value="InterPro"/>
</dbReference>
<dbReference type="Pfam" id="PF13531">
    <property type="entry name" value="SBP_bac_11"/>
    <property type="match status" value="1"/>
</dbReference>
<dbReference type="Proteomes" id="UP000003374">
    <property type="component" value="Unassembled WGS sequence"/>
</dbReference>
<dbReference type="PIRSF" id="PIRSF004846">
    <property type="entry name" value="ModA"/>
    <property type="match status" value="1"/>
</dbReference>
<evidence type="ECO:0000313" key="6">
    <source>
        <dbReference type="Proteomes" id="UP000003374"/>
    </source>
</evidence>
<sequence>MVGVILLGHGAAWAGVAKIAVASNFQAPAKQLVAAFEQETGDRIKLSFGSTGLFYAQIRHGAPFDAFFAADVERPRRLEQDGAIVPGSRFTYAEGKLVLWSTKPDYMLGNGNVLREGGYEHIALANPKLAPYGLAAQQTLRKLGLWETLQRGDRLVMGQNIGQTHQLIASGSVSLGFMALSQIQRPGQAVQGSYWPVPSTFYEPIVQQAVLIQDIPVARAFLEFIRGPRAGQIIQSYGYEVPAGINKPHRVVVAE</sequence>
<evidence type="ECO:0000256" key="4">
    <source>
        <dbReference type="PIRSR" id="PIRSR004846-1"/>
    </source>
</evidence>
<dbReference type="PANTHER" id="PTHR30632:SF14">
    <property type="entry name" value="TUNGSTATE_MOLYBDATE_CHROMATE-BINDING PROTEIN MODA"/>
    <property type="match status" value="1"/>
</dbReference>
<evidence type="ECO:0000256" key="2">
    <source>
        <dbReference type="ARBA" id="ARBA00022723"/>
    </source>
</evidence>
<proteinExistence type="inferred from homology"/>
<dbReference type="Gene3D" id="3.40.190.10">
    <property type="entry name" value="Periplasmic binding protein-like II"/>
    <property type="match status" value="2"/>
</dbReference>
<dbReference type="InterPro" id="IPR005950">
    <property type="entry name" value="ModA"/>
</dbReference>
<comment type="similarity">
    <text evidence="1">Belongs to the bacterial solute-binding protein ModA family.</text>
</comment>
<dbReference type="PANTHER" id="PTHR30632">
    <property type="entry name" value="MOLYBDATE-BINDING PERIPLASMIC PROTEIN"/>
    <property type="match status" value="1"/>
</dbReference>
<dbReference type="HOGENOM" id="CLU_065520_1_0_6"/>
<protein>
    <submittedName>
        <fullName evidence="5">Molybdenum ABC transporter, substrate binding periplasmic protein ModA</fullName>
    </submittedName>
</protein>
<dbReference type="GO" id="GO:0030973">
    <property type="term" value="F:molybdate ion binding"/>
    <property type="evidence" value="ECO:0007669"/>
    <property type="project" value="InterPro"/>
</dbReference>
<dbReference type="STRING" id="314278.NB231_10703"/>
<keyword evidence="4" id="KW-0500">Molybdenum</keyword>
<dbReference type="AlphaFoldDB" id="A4BNW8"/>
<dbReference type="CDD" id="cd13539">
    <property type="entry name" value="PBP2_AvModA"/>
    <property type="match status" value="1"/>
</dbReference>
<gene>
    <name evidence="5" type="ORF">NB231_10703</name>
</gene>
<dbReference type="NCBIfam" id="TIGR01256">
    <property type="entry name" value="modA"/>
    <property type="match status" value="1"/>
</dbReference>
<name>A4BNW8_9GAMM</name>
<evidence type="ECO:0000256" key="3">
    <source>
        <dbReference type="ARBA" id="ARBA00022729"/>
    </source>
</evidence>
<feature type="binding site" evidence="4">
    <location>
        <position position="161"/>
    </location>
    <ligand>
        <name>molybdate</name>
        <dbReference type="ChEBI" id="CHEBI:36264"/>
    </ligand>
</feature>
<keyword evidence="6" id="KW-1185">Reference proteome</keyword>
<dbReference type="SUPFAM" id="SSF53850">
    <property type="entry name" value="Periplasmic binding protein-like II"/>
    <property type="match status" value="1"/>
</dbReference>
<evidence type="ECO:0000256" key="1">
    <source>
        <dbReference type="ARBA" id="ARBA00009175"/>
    </source>
</evidence>
<keyword evidence="2 4" id="KW-0479">Metal-binding</keyword>